<organism evidence="8 9">
    <name type="scientific">Vibrio sagamiensis NBRC 104589</name>
    <dbReference type="NCBI Taxonomy" id="1219064"/>
    <lineage>
        <taxon>Bacteria</taxon>
        <taxon>Pseudomonadati</taxon>
        <taxon>Pseudomonadota</taxon>
        <taxon>Gammaproteobacteria</taxon>
        <taxon>Vibrionales</taxon>
        <taxon>Vibrionaceae</taxon>
        <taxon>Vibrio</taxon>
    </lineage>
</organism>
<keyword evidence="9" id="KW-1185">Reference proteome</keyword>
<keyword evidence="3" id="KW-1003">Cell membrane</keyword>
<proteinExistence type="inferred from homology"/>
<evidence type="ECO:0000256" key="4">
    <source>
        <dbReference type="ARBA" id="ARBA00022692"/>
    </source>
</evidence>
<keyword evidence="5 7" id="KW-1133">Transmembrane helix</keyword>
<feature type="transmembrane region" description="Helical" evidence="7">
    <location>
        <begin position="6"/>
        <end position="28"/>
    </location>
</feature>
<comment type="caution">
    <text evidence="8">The sequence shown here is derived from an EMBL/GenBank/DDBJ whole genome shotgun (WGS) entry which is preliminary data.</text>
</comment>
<evidence type="ECO:0000313" key="8">
    <source>
        <dbReference type="EMBL" id="GEM75057.1"/>
    </source>
</evidence>
<comment type="subcellular location">
    <subcellularLocation>
        <location evidence="1">Cell membrane</location>
        <topology evidence="1">Multi-pass membrane protein</topology>
    </subcellularLocation>
</comment>
<dbReference type="GO" id="GO:0005886">
    <property type="term" value="C:plasma membrane"/>
    <property type="evidence" value="ECO:0007669"/>
    <property type="project" value="UniProtKB-SubCell"/>
</dbReference>
<dbReference type="InterPro" id="IPR001123">
    <property type="entry name" value="LeuE-type"/>
</dbReference>
<reference evidence="8 9" key="1">
    <citation type="submission" date="2019-07" db="EMBL/GenBank/DDBJ databases">
        <title>Whole genome shotgun sequence of Vibrio sagamiensis NBRC 104589.</title>
        <authorList>
            <person name="Hosoyama A."/>
            <person name="Uohara A."/>
            <person name="Ohji S."/>
            <person name="Ichikawa N."/>
        </authorList>
    </citation>
    <scope>NUCLEOTIDE SEQUENCE [LARGE SCALE GENOMIC DNA]</scope>
    <source>
        <strain evidence="8 9">NBRC 104589</strain>
    </source>
</reference>
<dbReference type="OrthoDB" id="9804822at2"/>
<name>A0A511QD00_9VIBR</name>
<dbReference type="PANTHER" id="PTHR30086:SF14">
    <property type="entry name" value="HOMOSERINE_HOMOSERINE LACTONE EFFLUX PROTEIN"/>
    <property type="match status" value="1"/>
</dbReference>
<evidence type="ECO:0000256" key="5">
    <source>
        <dbReference type="ARBA" id="ARBA00022989"/>
    </source>
</evidence>
<evidence type="ECO:0000313" key="9">
    <source>
        <dbReference type="Proteomes" id="UP000321922"/>
    </source>
</evidence>
<feature type="transmembrane region" description="Helical" evidence="7">
    <location>
        <begin position="146"/>
        <end position="169"/>
    </location>
</feature>
<dbReference type="AlphaFoldDB" id="A0A511QD00"/>
<keyword evidence="4 7" id="KW-0812">Transmembrane</keyword>
<dbReference type="GO" id="GO:0042970">
    <property type="term" value="F:homoserine transmembrane transporter activity"/>
    <property type="evidence" value="ECO:0007669"/>
    <property type="project" value="TreeGrafter"/>
</dbReference>
<gene>
    <name evidence="8" type="primary">rhtB</name>
    <name evidence="8" type="ORF">VSA01S_11690</name>
</gene>
<feature type="transmembrane region" description="Helical" evidence="7">
    <location>
        <begin position="40"/>
        <end position="65"/>
    </location>
</feature>
<accession>A0A511QD00</accession>
<comment type="similarity">
    <text evidence="2">Belongs to the Rht family.</text>
</comment>
<dbReference type="Proteomes" id="UP000321922">
    <property type="component" value="Unassembled WGS sequence"/>
</dbReference>
<evidence type="ECO:0000256" key="7">
    <source>
        <dbReference type="SAM" id="Phobius"/>
    </source>
</evidence>
<protein>
    <submittedName>
        <fullName evidence="8">Homoserine/homoserine lactone efflux protein</fullName>
    </submittedName>
</protein>
<dbReference type="RefSeq" id="WP_039982146.1">
    <property type="nucleotide sequence ID" value="NZ_BAOJ01000095.1"/>
</dbReference>
<evidence type="ECO:0000256" key="2">
    <source>
        <dbReference type="ARBA" id="ARBA00007928"/>
    </source>
</evidence>
<dbReference type="Pfam" id="PF01810">
    <property type="entry name" value="LysE"/>
    <property type="match status" value="1"/>
</dbReference>
<sequence length="207" mass="22929">MELNVWLGFLLSSFILAISPGAGAVNMMSVTMQNGMRNTIVANAGLQIGNIFNLLTVGVGLGSLLLQSDQAFNFIKWVGILYLIYLGIKKIVEKPVFHEQSKMSNKVNSWSVLLQSTLINVTNPKSIVFLVALLPQFILPNYSYPIQMLIMGTTLVCVDCFIMFLYAILAQRLSLLIHEPKHIVRLNRVFGTMFIFASTLLAISSLG</sequence>
<dbReference type="EMBL" id="BJXJ01000009">
    <property type="protein sequence ID" value="GEM75057.1"/>
    <property type="molecule type" value="Genomic_DNA"/>
</dbReference>
<dbReference type="PANTHER" id="PTHR30086">
    <property type="entry name" value="ARGININE EXPORTER PROTEIN ARGO"/>
    <property type="match status" value="1"/>
</dbReference>
<evidence type="ECO:0000256" key="6">
    <source>
        <dbReference type="ARBA" id="ARBA00023136"/>
    </source>
</evidence>
<feature type="transmembrane region" description="Helical" evidence="7">
    <location>
        <begin position="71"/>
        <end position="88"/>
    </location>
</feature>
<evidence type="ECO:0000256" key="1">
    <source>
        <dbReference type="ARBA" id="ARBA00004651"/>
    </source>
</evidence>
<keyword evidence="6 7" id="KW-0472">Membrane</keyword>
<feature type="transmembrane region" description="Helical" evidence="7">
    <location>
        <begin position="109"/>
        <end position="134"/>
    </location>
</feature>
<dbReference type="PIRSF" id="PIRSF006324">
    <property type="entry name" value="LeuE"/>
    <property type="match status" value="1"/>
</dbReference>
<evidence type="ECO:0000256" key="3">
    <source>
        <dbReference type="ARBA" id="ARBA00022475"/>
    </source>
</evidence>
<feature type="transmembrane region" description="Helical" evidence="7">
    <location>
        <begin position="189"/>
        <end position="206"/>
    </location>
</feature>